<evidence type="ECO:0000313" key="12">
    <source>
        <dbReference type="Proteomes" id="UP000824262"/>
    </source>
</evidence>
<keyword evidence="3" id="KW-0309">Germination</keyword>
<accession>A0A9D0ZEQ3</accession>
<dbReference type="AlphaFoldDB" id="A0A9D0ZEQ3"/>
<evidence type="ECO:0000256" key="1">
    <source>
        <dbReference type="ARBA" id="ARBA00004635"/>
    </source>
</evidence>
<evidence type="ECO:0000256" key="4">
    <source>
        <dbReference type="ARBA" id="ARBA00022729"/>
    </source>
</evidence>
<dbReference type="Proteomes" id="UP000824262">
    <property type="component" value="Unassembled WGS sequence"/>
</dbReference>
<reference evidence="11" key="1">
    <citation type="submission" date="2020-10" db="EMBL/GenBank/DDBJ databases">
        <authorList>
            <person name="Gilroy R."/>
        </authorList>
    </citation>
    <scope>NUCLEOTIDE SEQUENCE</scope>
    <source>
        <strain evidence="11">ChiBcolR7-354</strain>
    </source>
</reference>
<evidence type="ECO:0000313" key="11">
    <source>
        <dbReference type="EMBL" id="HIQ79015.1"/>
    </source>
</evidence>
<evidence type="ECO:0000256" key="5">
    <source>
        <dbReference type="ARBA" id="ARBA00023136"/>
    </source>
</evidence>
<dbReference type="GO" id="GO:0016020">
    <property type="term" value="C:membrane"/>
    <property type="evidence" value="ECO:0007669"/>
    <property type="project" value="UniProtKB-SubCell"/>
</dbReference>
<comment type="caution">
    <text evidence="11">The sequence shown here is derived from an EMBL/GenBank/DDBJ whole genome shotgun (WGS) entry which is preliminary data.</text>
</comment>
<dbReference type="PANTHER" id="PTHR35789">
    <property type="entry name" value="SPORE GERMINATION PROTEIN B3"/>
    <property type="match status" value="1"/>
</dbReference>
<dbReference type="GO" id="GO:0009847">
    <property type="term" value="P:spore germination"/>
    <property type="evidence" value="ECO:0007669"/>
    <property type="project" value="InterPro"/>
</dbReference>
<dbReference type="Pfam" id="PF25198">
    <property type="entry name" value="Spore_GerAC_N"/>
    <property type="match status" value="1"/>
</dbReference>
<comment type="subcellular location">
    <subcellularLocation>
        <location evidence="1">Membrane</location>
        <topology evidence="1">Lipid-anchor</topology>
    </subcellularLocation>
</comment>
<feature type="domain" description="Spore germination GerAC-like C-terminal" evidence="9">
    <location>
        <begin position="205"/>
        <end position="362"/>
    </location>
</feature>
<dbReference type="PANTHER" id="PTHR35789:SF1">
    <property type="entry name" value="SPORE GERMINATION PROTEIN B3"/>
    <property type="match status" value="1"/>
</dbReference>
<keyword evidence="7" id="KW-0449">Lipoprotein</keyword>
<dbReference type="InterPro" id="IPR008844">
    <property type="entry name" value="Spore_GerAC-like"/>
</dbReference>
<dbReference type="Pfam" id="PF05504">
    <property type="entry name" value="Spore_GerAC"/>
    <property type="match status" value="1"/>
</dbReference>
<keyword evidence="5" id="KW-0472">Membrane</keyword>
<protein>
    <submittedName>
        <fullName evidence="11">Uncharacterized protein</fullName>
    </submittedName>
</protein>
<feature type="domain" description="Spore germination protein N-terminal" evidence="10">
    <location>
        <begin position="27"/>
        <end position="171"/>
    </location>
</feature>
<evidence type="ECO:0000256" key="3">
    <source>
        <dbReference type="ARBA" id="ARBA00022544"/>
    </source>
</evidence>
<gene>
    <name evidence="11" type="ORF">IAB77_07120</name>
</gene>
<feature type="signal peptide" evidence="8">
    <location>
        <begin position="1"/>
        <end position="21"/>
    </location>
</feature>
<evidence type="ECO:0000256" key="2">
    <source>
        <dbReference type="ARBA" id="ARBA00007886"/>
    </source>
</evidence>
<organism evidence="11 12">
    <name type="scientific">Candidatus Scatomorpha intestinavium</name>
    <dbReference type="NCBI Taxonomy" id="2840922"/>
    <lineage>
        <taxon>Bacteria</taxon>
        <taxon>Bacillati</taxon>
        <taxon>Bacillota</taxon>
        <taxon>Clostridia</taxon>
        <taxon>Eubacteriales</taxon>
        <taxon>Candidatus Scatomorpha</taxon>
    </lineage>
</organism>
<reference evidence="11" key="2">
    <citation type="journal article" date="2021" name="PeerJ">
        <title>Extensive microbial diversity within the chicken gut microbiome revealed by metagenomics and culture.</title>
        <authorList>
            <person name="Gilroy R."/>
            <person name="Ravi A."/>
            <person name="Getino M."/>
            <person name="Pursley I."/>
            <person name="Horton D.L."/>
            <person name="Alikhan N.F."/>
            <person name="Baker D."/>
            <person name="Gharbi K."/>
            <person name="Hall N."/>
            <person name="Watson M."/>
            <person name="Adriaenssens E.M."/>
            <person name="Foster-Nyarko E."/>
            <person name="Jarju S."/>
            <person name="Secka A."/>
            <person name="Antonio M."/>
            <person name="Oren A."/>
            <person name="Chaudhuri R.R."/>
            <person name="La Ragione R."/>
            <person name="Hildebrand F."/>
            <person name="Pallen M.J."/>
        </authorList>
    </citation>
    <scope>NUCLEOTIDE SEQUENCE</scope>
    <source>
        <strain evidence="11">ChiBcolR7-354</strain>
    </source>
</reference>
<evidence type="ECO:0000256" key="7">
    <source>
        <dbReference type="ARBA" id="ARBA00023288"/>
    </source>
</evidence>
<evidence type="ECO:0000256" key="6">
    <source>
        <dbReference type="ARBA" id="ARBA00023139"/>
    </source>
</evidence>
<dbReference type="InterPro" id="IPR057336">
    <property type="entry name" value="GerAC_N"/>
</dbReference>
<comment type="similarity">
    <text evidence="2">Belongs to the GerABKC lipoprotein family.</text>
</comment>
<dbReference type="Gene3D" id="3.30.300.210">
    <property type="entry name" value="Nutrient germinant receptor protein C, domain 3"/>
    <property type="match status" value="1"/>
</dbReference>
<dbReference type="InterPro" id="IPR046953">
    <property type="entry name" value="Spore_GerAC-like_C"/>
</dbReference>
<feature type="chain" id="PRO_5039132130" evidence="8">
    <location>
        <begin position="22"/>
        <end position="375"/>
    </location>
</feature>
<evidence type="ECO:0000259" key="10">
    <source>
        <dbReference type="Pfam" id="PF25198"/>
    </source>
</evidence>
<evidence type="ECO:0000256" key="8">
    <source>
        <dbReference type="SAM" id="SignalP"/>
    </source>
</evidence>
<dbReference type="EMBL" id="DVGA01000071">
    <property type="protein sequence ID" value="HIQ79015.1"/>
    <property type="molecule type" value="Genomic_DNA"/>
</dbReference>
<proteinExistence type="inferred from homology"/>
<evidence type="ECO:0000259" key="9">
    <source>
        <dbReference type="Pfam" id="PF05504"/>
    </source>
</evidence>
<keyword evidence="6" id="KW-0564">Palmitate</keyword>
<name>A0A9D0ZEQ3_9FIRM</name>
<keyword evidence="4 8" id="KW-0732">Signal</keyword>
<sequence>MRRAGAYLLSLALALCSGCAAGIGGTYRNIEELQIIETLGFDSHGGAVLATAATGRDASGREVLRAAGAGEDVTAALRDMRELAGGGDLFFDSTGYILLGEAAAEEAGRYFDYIGRSGELRLDTPLIVVRGGEAAELVLSAGGDAEDVTSILSALEHDTERSGTGFVPSCSDIAVSLERSGSALALAVRTAKSTAGDFDTAENAGYAIFSGGELAGYLDGDAALGAAMLSGRAGRADIGAGGVSARLIRCGCELEPVWEGDELRALRFRLDLRGSVTEAEAYPDLASAARRGETEEALASEAERMAASCLATSQALGADFLGIGAELERRFPGRWKAIAAEWDELFRAVDVQVEAEWTLLRSYGYDTPPGLGEES</sequence>
<dbReference type="InterPro" id="IPR038501">
    <property type="entry name" value="Spore_GerAC_C_sf"/>
</dbReference>